<feature type="domain" description="DUF7933" evidence="3">
    <location>
        <begin position="759"/>
        <end position="884"/>
    </location>
</feature>
<dbReference type="InterPro" id="IPR001434">
    <property type="entry name" value="OmcB-like_DUF11"/>
</dbReference>
<dbReference type="NCBIfam" id="TIGR01451">
    <property type="entry name" value="B_ant_repeat"/>
    <property type="match status" value="14"/>
</dbReference>
<evidence type="ECO:0000256" key="1">
    <source>
        <dbReference type="SAM" id="MobiDB-lite"/>
    </source>
</evidence>
<dbReference type="PANTHER" id="PTHR34819">
    <property type="entry name" value="LARGE CYSTEINE-RICH PERIPLASMIC PROTEIN OMCB"/>
    <property type="match status" value="1"/>
</dbReference>
<name>A0A4R2I172_9GAMM</name>
<feature type="domain" description="DUF11" evidence="2">
    <location>
        <begin position="1418"/>
        <end position="1529"/>
    </location>
</feature>
<feature type="domain" description="DUF7933" evidence="3">
    <location>
        <begin position="200"/>
        <end position="307"/>
    </location>
</feature>
<dbReference type="Pfam" id="PF01345">
    <property type="entry name" value="DUF11"/>
    <property type="match status" value="13"/>
</dbReference>
<feature type="domain" description="DUF11" evidence="2">
    <location>
        <begin position="2211"/>
        <end position="2286"/>
    </location>
</feature>
<feature type="domain" description="DUF7933" evidence="3">
    <location>
        <begin position="326"/>
        <end position="439"/>
    </location>
</feature>
<dbReference type="PANTHER" id="PTHR34819:SF3">
    <property type="entry name" value="CELL SURFACE PROTEIN"/>
    <property type="match status" value="1"/>
</dbReference>
<feature type="domain" description="DUF11" evidence="2">
    <location>
        <begin position="2336"/>
        <end position="2434"/>
    </location>
</feature>
<evidence type="ECO:0000313" key="4">
    <source>
        <dbReference type="EMBL" id="TCO37662.1"/>
    </source>
</evidence>
<feature type="domain" description="DUF11" evidence="2">
    <location>
        <begin position="891"/>
        <end position="1013"/>
    </location>
</feature>
<dbReference type="InterPro" id="IPR047589">
    <property type="entry name" value="DUF11_rpt"/>
</dbReference>
<feature type="region of interest" description="Disordered" evidence="1">
    <location>
        <begin position="1"/>
        <end position="29"/>
    </location>
</feature>
<organism evidence="4 5">
    <name type="scientific">Dokdonella fugitiva</name>
    <dbReference type="NCBI Taxonomy" id="328517"/>
    <lineage>
        <taxon>Bacteria</taxon>
        <taxon>Pseudomonadati</taxon>
        <taxon>Pseudomonadota</taxon>
        <taxon>Gammaproteobacteria</taxon>
        <taxon>Lysobacterales</taxon>
        <taxon>Rhodanobacteraceae</taxon>
        <taxon>Dokdonella</taxon>
    </lineage>
</organism>
<gene>
    <name evidence="4" type="ORF">EV148_10914</name>
</gene>
<dbReference type="InterPro" id="IPR057693">
    <property type="entry name" value="DUF7933"/>
</dbReference>
<feature type="domain" description="DUF7933" evidence="3">
    <location>
        <begin position="611"/>
        <end position="727"/>
    </location>
</feature>
<dbReference type="Proteomes" id="UP000294862">
    <property type="component" value="Unassembled WGS sequence"/>
</dbReference>
<dbReference type="Gene3D" id="2.60.40.740">
    <property type="match status" value="2"/>
</dbReference>
<feature type="domain" description="DUF11" evidence="2">
    <location>
        <begin position="1288"/>
        <end position="1392"/>
    </location>
</feature>
<dbReference type="Pfam" id="PF25564">
    <property type="entry name" value="DUF7933"/>
    <property type="match status" value="6"/>
</dbReference>
<feature type="domain" description="DUF11" evidence="2">
    <location>
        <begin position="1551"/>
        <end position="1654"/>
    </location>
</feature>
<feature type="domain" description="DUF11" evidence="2">
    <location>
        <begin position="1682"/>
        <end position="1787"/>
    </location>
</feature>
<evidence type="ECO:0000313" key="5">
    <source>
        <dbReference type="Proteomes" id="UP000294862"/>
    </source>
</evidence>
<feature type="domain" description="DUF11" evidence="2">
    <location>
        <begin position="1156"/>
        <end position="1280"/>
    </location>
</feature>
<feature type="domain" description="DUF11" evidence="2">
    <location>
        <begin position="1816"/>
        <end position="1922"/>
    </location>
</feature>
<feature type="compositionally biased region" description="Basic and acidic residues" evidence="1">
    <location>
        <begin position="1"/>
        <end position="13"/>
    </location>
</feature>
<dbReference type="InterPro" id="IPR013783">
    <property type="entry name" value="Ig-like_fold"/>
</dbReference>
<proteinExistence type="predicted"/>
<evidence type="ECO:0000259" key="3">
    <source>
        <dbReference type="Pfam" id="PF25564"/>
    </source>
</evidence>
<dbReference type="EMBL" id="SLWQ01000009">
    <property type="protein sequence ID" value="TCO37662.1"/>
    <property type="molecule type" value="Genomic_DNA"/>
</dbReference>
<accession>A0A4R2I172</accession>
<reference evidence="4 5" key="1">
    <citation type="journal article" date="2015" name="Stand. Genomic Sci.">
        <title>Genomic Encyclopedia of Bacterial and Archaeal Type Strains, Phase III: the genomes of soil and plant-associated and newly described type strains.</title>
        <authorList>
            <person name="Whitman W.B."/>
            <person name="Woyke T."/>
            <person name="Klenk H.P."/>
            <person name="Zhou Y."/>
            <person name="Lilburn T.G."/>
            <person name="Beck B.J."/>
            <person name="De Vos P."/>
            <person name="Vandamme P."/>
            <person name="Eisen J.A."/>
            <person name="Garrity G."/>
            <person name="Hugenholtz P."/>
            <person name="Kyrpides N.C."/>
        </authorList>
    </citation>
    <scope>NUCLEOTIDE SEQUENCE [LARGE SCALE GENOMIC DNA]</scope>
    <source>
        <strain evidence="4 5">A3</strain>
    </source>
</reference>
<keyword evidence="5" id="KW-1185">Reference proteome</keyword>
<comment type="caution">
    <text evidence="4">The sequence shown here is derived from an EMBL/GenBank/DDBJ whole genome shotgun (WGS) entry which is preliminary data.</text>
</comment>
<dbReference type="InterPro" id="IPR051172">
    <property type="entry name" value="Chlamydia_OmcB"/>
</dbReference>
<sequence length="2627" mass="253731">MGEEKGSANDGSRRGTMAPSRDRASVRGQRSVHQPLAALLAAVLLLAASAAQAAVTVNKTFSPPSMTVNGTSTITITLGNTGTSPATAAAVTDTLPGGLVVASPSNVATTCGGTATAAAGGSTIVLGGGTIPPNGGTCAITATVTGSSFGSYTNTIPAGGVTSSQGSNGAAASATLAVLAPQPVTGSYAISWPAGFGGRLKGNGPPASMTLTLNNANTIALTNAALTFSLAQPTLGFATPANTSTTCGSGTVSVNAAAGTATLSGGTIPANGNCTIKFDMIAAQPNVYFFANAGITMPVGTITDDQGISNAAAINASIAVQTGSRVDKAFLPASITSGGTSTLTLTIHNLNFSPLSPIDLTDTFPNIAAGAMTVAPVPNASTTCGGTLTAAPGAGSLQLAGGALPSVAQNANGSVTCTVSVDVVGTNNGTTAINLTNSIPAGSFGGVGHPAVNTNLNVTPNQVLFGSNKVIANEYYAGSLIGTPGTIHAMSIRLVNPASSPLTVTSLLDDLTTMGVGFTVADPPATTTCAGGTVTAPVGGTTISMSGGVVPPGDGTTPGMCTIDTAVYIPMLPSSLGSHTNRIPAGNIVTNMGSNATAITYGIGIVTPVGIGKSFSPVAVNPGGMSTLTINLNRMVRGNATGVDPITNLSDTDVLPAGMIIDTPSGLVTTCDSGTVSAPAGGSTIAFSGIDLDAGENCTIKVNVRVPLGTPPGTLQNLIPAESATTNEGFTNSSRPTSAGAWGNGQAAANLTVASANVTLNKTFTPATVAVGATSQLAISFVNTNPGNIALNQAALTDALPLGMMVATPPAASFTGSGCAGTVSAVAGSTSVGLSNATISAGSTCSLKVNVVGTAAGNLINTIPAGALTSQQGVTNALPATATLQATGSADLSVTKTDGATDIATGTTTTYTVAVANAGPNNVIAATVADTPPAGMTFTGWTCNASPGASCGAASGTGAINDTININVGSTVTYTVTAQLAANFAGSSIANTATITPPGIVSDPAQANNAATDTDTVVPGVVLALTKTDGSTTYTPGGTATYTVTVGNTGAANATQVNVSDTLPNGVTLAGTVTCAPAGTATCGTVTGGAGQGSFGATNATIAGGAGNTLTFSAPVTFASSLAMNPLVNTVNATDVPSGATGSASDSDTLDASANVSIVKTGSTSIVPGGPISYTLTITNAGPSAANGATFNDPLPASLTGASATCGNATGGAVCPGVVSVTGNIVSGTIPTLPSGGSLVITINGTTSPATNAPLSNTATVAPPAGTNDPVPGNNTSTVTTSIKPLVRIDKSVDATTVIPGDVVTYTVGVTNTGPVDAIDTLVTDAMPNGIDTWSWTCVASGGATCPAASGTAALNETIPSLPPGGSVVYTIVATVSTTPPASINNTATATPPDGACAPANTPPPCSASASLPPVPQIGVSKTADTTTVTPGGTIHYTIVVSNTGVLAADGTTVDDPLPAGIASQAWTCSASGGATCTSASGTGAISDVITTFPAGGFVTYDVTATVAPSPPAIVSNTVTVAPVDADSVCTPGNTPGPCVATANVTSNPQVSITKTADTSVLMPGGSVTYTITVTNTGAADADGTTVEDPVPAGIASQAWTCAANAGAVCAASGNGAISDTLAAFPPGSFVTYTIVATIADDPPATITNTATANPPPGSLCTPGNTAAPCDAQVSGGAVPQLSVTKTSDTTGPLTPGGTVTYTITATNSGSADAAGTLVTDTLPPGIASATWTCSASGGAACPNASGTGSVNETIAAFPSGASLVYTIVATIDDDPTASTINNVASVMPPAGVCLPGNTAPPCTATVGNPVGPRIGIQKVADDPSYVAGGTLSWTVTVANYGTANADGTLVNDPLPAGIVSSAWTCIAATGAVCANTTGTGPINETVPTMPPGTSVVFIVTGTVATPAPTSITNIATATPTTGGTCVPGNTPPPCTSTVTTQSAAAVAISKSVADANGNGIAEPGETLDYTITLANPGGSDATAFGVTDALDPNTSFASADNGGAFAGGVVTWSNLTVPAGGNLVLHLAATVDSPLANGVARIANVAYETGATPPTCPPAGPQCAVLPTPGSVTLVKSVLDANGNGIAEPGEALSYSIVLSNSGGSDVAGYAVRDTLDANTVFVSADNGGTQSAGVVTWEDLVIPAGGSLELSVVATVVDTLPDGVDAIANVAYQTGATPPACPPAGPQCAVLPVPGAVTIAKSVADDSGNGLAEPGETLVYAITLSNTGTTDRTGYGVLDPLDPNLVFTSADHGGTFAGGIVSWSGLTVPAGGNLTLTLVATVANPLPPGVTQIGNFAYEAGGTPPLCGTTPMPANCAAIAVAPPGAITISKSVDDASNNGSVEPGESLTYTITLANSGGAVTGFGVTDPLDPNLVFVSADNGGVYAGNSVTWSNLAIPANGSLTLVVTVTAVDPIPDGVTLIRNVAYETGTTPADCGLTPTPASCAVIAVTPQAGMAQLLIQKSANTATTTPGGTVTYTVAVSNVGIAAATNTVITDPLPAGIGSFAWTCTATGGATCPNATGTGALAEIIATLPAGAGVTYTITAVLLMTPPASIVNVADASSSGTSVCAPSGSPPPCTSQATVTVTPVGPGQEPIPTPIDSRWMLLLMTLALVGAAAHARRKA</sequence>
<feature type="domain" description="DUF11" evidence="2">
    <location>
        <begin position="2461"/>
        <end position="2567"/>
    </location>
</feature>
<feature type="domain" description="DUF11" evidence="2">
    <location>
        <begin position="1949"/>
        <end position="2050"/>
    </location>
</feature>
<feature type="domain" description="DUF7933" evidence="3">
    <location>
        <begin position="489"/>
        <end position="598"/>
    </location>
</feature>
<evidence type="ECO:0000259" key="2">
    <source>
        <dbReference type="Pfam" id="PF01345"/>
    </source>
</evidence>
<feature type="domain" description="DUF11" evidence="2">
    <location>
        <begin position="2088"/>
        <end position="2177"/>
    </location>
</feature>
<feature type="domain" description="DUF11" evidence="2">
    <location>
        <begin position="1023"/>
        <end position="1155"/>
    </location>
</feature>
<protein>
    <submittedName>
        <fullName evidence="4">Putative repeat protein (TIGR01451 family)</fullName>
    </submittedName>
</protein>
<feature type="domain" description="DUF7933" evidence="3">
    <location>
        <begin position="56"/>
        <end position="178"/>
    </location>
</feature>
<dbReference type="Gene3D" id="2.60.40.10">
    <property type="entry name" value="Immunoglobulins"/>
    <property type="match status" value="1"/>
</dbReference>